<keyword evidence="2" id="KW-1185">Reference proteome</keyword>
<dbReference type="RefSeq" id="WP_013568453.1">
    <property type="nucleotide sequence ID" value="NC_014963.1"/>
</dbReference>
<evidence type="ECO:0000313" key="1">
    <source>
        <dbReference type="EMBL" id="ADV82720.1"/>
    </source>
</evidence>
<dbReference type="EMBL" id="CP002467">
    <property type="protein sequence ID" value="ADV82720.1"/>
    <property type="molecule type" value="Genomic_DNA"/>
</dbReference>
<reference evidence="1 2" key="1">
    <citation type="journal article" date="2012" name="Stand. Genomic Sci.">
        <title>Complete genome sequence of Terriglobus saanensis type strain SP1PR4(T), an Acidobacteria from tundra soil.</title>
        <authorList>
            <person name="Rawat S.R."/>
            <person name="Mannisto M.K."/>
            <person name="Starovoytov V."/>
            <person name="Goodwin L."/>
            <person name="Nolan M."/>
            <person name="Hauser L."/>
            <person name="Land M."/>
            <person name="Davenport K.W."/>
            <person name="Woyke T."/>
            <person name="Haggblom M.M."/>
        </authorList>
    </citation>
    <scope>NUCLEOTIDE SEQUENCE</scope>
    <source>
        <strain evidence="2">ATCC BAA-1853 / DSM 23119 / SP1PR4</strain>
    </source>
</reference>
<gene>
    <name evidence="1" type="ordered locus">AciPR4_1915</name>
</gene>
<dbReference type="Proteomes" id="UP000006844">
    <property type="component" value="Chromosome"/>
</dbReference>
<dbReference type="KEGG" id="tsa:AciPR4_1915"/>
<proteinExistence type="predicted"/>
<protein>
    <submittedName>
        <fullName evidence="1">Uncharacterized protein</fullName>
    </submittedName>
</protein>
<dbReference type="AlphaFoldDB" id="E8V6I1"/>
<organism evidence="1 2">
    <name type="scientific">Terriglobus saanensis (strain ATCC BAA-1853 / DSM 23119 / SP1PR4)</name>
    <dbReference type="NCBI Taxonomy" id="401053"/>
    <lineage>
        <taxon>Bacteria</taxon>
        <taxon>Pseudomonadati</taxon>
        <taxon>Acidobacteriota</taxon>
        <taxon>Terriglobia</taxon>
        <taxon>Terriglobales</taxon>
        <taxon>Acidobacteriaceae</taxon>
        <taxon>Terriglobus</taxon>
    </lineage>
</organism>
<dbReference type="HOGENOM" id="CLU_1874435_0_0_0"/>
<sequence length="136" mass="16044">MATPHVTRPPRTQPQPFPKSTIYFTIASLNRELEFAIEHLGKLREFKFRREPIDAIIAKIEELRCWSNSEFLEVQVEREEKEIVPWERLSMAYDATLQDPNDVLLEADRIRRNRAADDVIREVERRQSAAKKKPSK</sequence>
<accession>E8V6I1</accession>
<dbReference type="OrthoDB" id="9934575at2"/>
<name>E8V6I1_TERSS</name>
<evidence type="ECO:0000313" key="2">
    <source>
        <dbReference type="Proteomes" id="UP000006844"/>
    </source>
</evidence>